<protein>
    <recommendedName>
        <fullName evidence="2">DNA-directed RNA polymerase</fullName>
        <ecNumber evidence="2">2.7.7.6</ecNumber>
    </recommendedName>
</protein>
<dbReference type="Pfam" id="PF00562">
    <property type="entry name" value="RNA_pol_Rpb2_6"/>
    <property type="match status" value="3"/>
</dbReference>
<evidence type="ECO:0000313" key="11">
    <source>
        <dbReference type="EMBL" id="GFR88367.1"/>
    </source>
</evidence>
<dbReference type="InterPro" id="IPR006142">
    <property type="entry name" value="INTEIN"/>
</dbReference>
<reference evidence="11 12" key="1">
    <citation type="journal article" date="2021" name="Elife">
        <title>Chloroplast acquisition without the gene transfer in kleptoplastic sea slugs, Plakobranchus ocellatus.</title>
        <authorList>
            <person name="Maeda T."/>
            <person name="Takahashi S."/>
            <person name="Yoshida T."/>
            <person name="Shimamura S."/>
            <person name="Takaki Y."/>
            <person name="Nagai Y."/>
            <person name="Toyoda A."/>
            <person name="Suzuki Y."/>
            <person name="Arimoto A."/>
            <person name="Ishii H."/>
            <person name="Satoh N."/>
            <person name="Nishiyama T."/>
            <person name="Hasebe M."/>
            <person name="Maruyama T."/>
            <person name="Minagawa J."/>
            <person name="Obokata J."/>
            <person name="Shigenobu S."/>
        </authorList>
    </citation>
    <scope>NUCLEOTIDE SEQUENCE [LARGE SCALE GENOMIC DNA]</scope>
</reference>
<dbReference type="PROSITE" id="PS50819">
    <property type="entry name" value="INTEIN_ENDONUCLEASE"/>
    <property type="match status" value="2"/>
</dbReference>
<dbReference type="Gene3D" id="3.90.1100.10">
    <property type="match status" value="2"/>
</dbReference>
<keyword evidence="8" id="KW-0804">Transcription</keyword>
<feature type="compositionally biased region" description="Basic and acidic residues" evidence="9">
    <location>
        <begin position="1"/>
        <end position="12"/>
    </location>
</feature>
<dbReference type="GO" id="GO:0046872">
    <property type="term" value="F:metal ion binding"/>
    <property type="evidence" value="ECO:0007669"/>
    <property type="project" value="UniProtKB-KW"/>
</dbReference>
<dbReference type="InterPro" id="IPR007120">
    <property type="entry name" value="DNA-dir_RNAP_su2_dom"/>
</dbReference>
<dbReference type="InterPro" id="IPR006141">
    <property type="entry name" value="Intein_N"/>
</dbReference>
<keyword evidence="7" id="KW-0862">Zinc</keyword>
<feature type="domain" description="DOD-type homing endonuclease" evidence="10">
    <location>
        <begin position="1144"/>
        <end position="1271"/>
    </location>
</feature>
<dbReference type="Gene3D" id="3.90.1800.10">
    <property type="entry name" value="RNA polymerase alpha subunit dimerisation domain"/>
    <property type="match status" value="1"/>
</dbReference>
<dbReference type="InterPro" id="IPR007642">
    <property type="entry name" value="RNA_pol_Rpb2_2"/>
</dbReference>
<evidence type="ECO:0000256" key="2">
    <source>
        <dbReference type="ARBA" id="ARBA00012418"/>
    </source>
</evidence>
<dbReference type="InterPro" id="IPR036844">
    <property type="entry name" value="Hint_dom_sf"/>
</dbReference>
<dbReference type="InterPro" id="IPR007641">
    <property type="entry name" value="RNA_pol_Rpb2_7"/>
</dbReference>
<feature type="domain" description="DOD-type homing endonuclease" evidence="10">
    <location>
        <begin position="1617"/>
        <end position="1698"/>
    </location>
</feature>
<dbReference type="InterPro" id="IPR007646">
    <property type="entry name" value="RNA_pol_Rpb2_4"/>
</dbReference>
<dbReference type="InterPro" id="IPR007644">
    <property type="entry name" value="RNA_pol_bsu_protrusion"/>
</dbReference>
<dbReference type="InterPro" id="IPR014724">
    <property type="entry name" value="RNA_pol_RPB2_OB-fold"/>
</dbReference>
<keyword evidence="6" id="KW-0479">Metal-binding</keyword>
<comment type="similarity">
    <text evidence="1">Belongs to the RNA polymerase beta chain family.</text>
</comment>
<evidence type="ECO:0000259" key="10">
    <source>
        <dbReference type="PROSITE" id="PS50819"/>
    </source>
</evidence>
<dbReference type="SMART" id="SM00306">
    <property type="entry name" value="HintN"/>
    <property type="match status" value="2"/>
</dbReference>
<keyword evidence="3 11" id="KW-0240">DNA-directed RNA polymerase</keyword>
<dbReference type="InterPro" id="IPR004042">
    <property type="entry name" value="Intein_endonuc_central"/>
</dbReference>
<dbReference type="InterPro" id="IPR015712">
    <property type="entry name" value="DNA-dir_RNA_pol_su2"/>
</dbReference>
<evidence type="ECO:0000256" key="7">
    <source>
        <dbReference type="ARBA" id="ARBA00022833"/>
    </source>
</evidence>
<evidence type="ECO:0000256" key="5">
    <source>
        <dbReference type="ARBA" id="ARBA00022695"/>
    </source>
</evidence>
<dbReference type="Pfam" id="PF04566">
    <property type="entry name" value="RNA_pol_Rpb2_4"/>
    <property type="match status" value="1"/>
</dbReference>
<dbReference type="EMBL" id="BMAT01005154">
    <property type="protein sequence ID" value="GFR88367.1"/>
    <property type="molecule type" value="Genomic_DNA"/>
</dbReference>
<gene>
    <name evidence="11" type="ORF">ElyMa_002515700</name>
</gene>
<dbReference type="Proteomes" id="UP000762676">
    <property type="component" value="Unassembled WGS sequence"/>
</dbReference>
<evidence type="ECO:0000313" key="12">
    <source>
        <dbReference type="Proteomes" id="UP000762676"/>
    </source>
</evidence>
<evidence type="ECO:0000256" key="1">
    <source>
        <dbReference type="ARBA" id="ARBA00006835"/>
    </source>
</evidence>
<dbReference type="GO" id="GO:0003899">
    <property type="term" value="F:DNA-directed RNA polymerase activity"/>
    <property type="evidence" value="ECO:0007669"/>
    <property type="project" value="UniProtKB-EC"/>
</dbReference>
<dbReference type="PRINTS" id="PR00379">
    <property type="entry name" value="INTEIN"/>
</dbReference>
<sequence length="2071" mass="228018">MADFHTRADGKPEPLATAEDLRPQASRPPITTIDNAALTEADMMQFIVAAVDSEGLVGHNIKDFNDLINEGIPQILTELFDVTNVVKDLREQTEMDRLRESVKINFRFTDVKVGRPVYAAYPIGKTMALYPNESRLNGRTYAAPLSLAAEVVMTAHYADAREETKRAEIPPFMIAAIPMMVGADRCHTWNLTREARKNLEEDPNESGGYFLAKGSEWVVEWLENISFNMLHVHKRMQANERVRGEFISQPGGAFENSSQVIIRYMVNTSLTIEINSTKFSKTRIPFFLIFRLLGMTSDANILQQIVYDPASASPVVRHMVDTVGRALRFEDAAYSAIHNELNREKLTEFMAVRLSKFVTNPTAYKSNEHAIQYLNDNLLGIMDRFLLPHIGRDASSRGLKLRYLGMLIHKTLLVDMGILEPTDRDNYSNKRVHGSGVSIAKAFKTQFNNSVVVPVMRALKREIRNTPFEELSIPNIIDAFKNPMASSDLGRTLEQAITSGNKTIVVRRRAVVNRVSTQALERKNPANYYSALRAVSTHNASKASKQTERADKMRRVHASYTGYICVAKSADTGEMVGMKKELAITASVCRAGEAYPLILRLKEDPAITLASEVQTPDLIRKNLACIFVNGAWIGCCASAHELVGRYRLLRREGRIVGPQTSIVWNPVTDDIDFLLDAGRLTRPLIIVDNNIEDYDAAARAVFAGKPGAKRVEFLQNIRLTPAHIASIRAGELTLEDLRASGIVEWISPQEAENCLVAPSLDVLRANARNVAMRYTHCDVEQAIFGLTALVSPFGNHTQPARVTYETNQGRQAGGWYSFAAPYRVDKNRFFQHYCEAPLVRTIAYNWLFPNGMNTIVAYMINDGYNQEDSAVVKKGFIQRGGFAGAFYRFEKAELEKGEFFGSPDITTTKNLKPNASYEKLVDGFVPPGTVVHKGDVLIGRVAKIQASSRRGSSASNVGDDGYKFVDRSVVYHLAEPAIVTDVFCPRGPNDNIFGLVKLRYHRPLGVGDKLCLTPDHDVLTERGWVPIADVTLSDTVAALAPGGILCFEKPTELFEYDHDGDLYEIETQAVSLRVTLGHRMYVQELHPAGTDSGFRLISAKDIFGKPVRYKRDAINLCEPLGVHVCLGGMNGPDVEFSMDVWARLLGLFISDGRALEGGQVLFGCKRPCPRSAAFLFDAAGALGLQFAFRAKPLFQSIIHSRQVCDDLRPLSVEAANRRLPEYVWSMSSGECRTLLNALVGCDDQPPPLTTYYTPSPRLADDIMRLALHAGWSASMWPFGPSGAGTAKHYSLQTPVARWRVTIVRAKNQRVSGPLERITPYRGKIHCLTVPSHVFYVRRHGRPSWTGNSSRAGNKSIVAIEVPEADLPFDEDGVTPDIVINPHCLAGESPVTLACGLSRRIDSLSVSGGERVWGWDKTRSCLVLAAQSGLMPKGREPVLRITLEDGRSFRATSGHPFWTLKLAGTGGVWTRAGHLSTGPACPSRICIGFRGPLDGPGLDEAGWRLEAGDFCFTMDTPTAREKALAFSRIVGFSWVAAKPPGPARAFSHPLDAEVFCQDVELLTSIKARVSKKPPTVVSACPRVWTVEVPASLRRGVARLLGDEGCVSCKKASSRVKWPKFLWGAPSSIVREFLAGLFGHGGLAPCFSSRSKKMMEPPADSRESFLSLEGVAFTRASARFTPKLLQSMEELACLLERVGVVGAQSYGPIWRAKGETLAQYGVRVPASPLFTEKVGFRYCVQKTSRLEAASAYWRKSTALGAPHAFGGTTPLGTLGGGPKPLPPKAKDVDNVFEDPEAFFRAAGCLGWFSSAGVEVCREKELSIPGFSLRVVDVCADGEAEVYDIGVPGPTSYCANGAIASNSLPSRMTIGQMLETSLSIRCQEEGCLTDGTSFRKVSVDEISRELADIGLRFNGLTRLYNGRTGEHYDAAIFMGPTYHQRLQKFVKDDEYAVGGYGPTDALTGQPLEGKNARGGLRLGEMEAWVLESHGSMMSLTEKMIMDSDGRKMFVCRTCGAPAIYNAYQGIYRCTTCNENADIGSVDSCKASIVFQHELRSANVKVTLGIRPREFEDYA</sequence>
<keyword evidence="4" id="KW-0808">Transferase</keyword>
<dbReference type="Gene3D" id="2.40.270.10">
    <property type="entry name" value="DNA-directed RNA polymerase, subunit 2, domain 6"/>
    <property type="match status" value="3"/>
</dbReference>
<dbReference type="SUPFAM" id="SSF64484">
    <property type="entry name" value="beta and beta-prime subunits of DNA dependent RNA-polymerase"/>
    <property type="match status" value="3"/>
</dbReference>
<dbReference type="Pfam" id="PF04565">
    <property type="entry name" value="RNA_pol_Rpb2_3"/>
    <property type="match status" value="1"/>
</dbReference>
<dbReference type="GO" id="GO:0032549">
    <property type="term" value="F:ribonucleoside binding"/>
    <property type="evidence" value="ECO:0007669"/>
    <property type="project" value="InterPro"/>
</dbReference>
<dbReference type="InterPro" id="IPR037034">
    <property type="entry name" value="RNA_pol_Rpb2_2_sf"/>
</dbReference>
<dbReference type="InterPro" id="IPR007645">
    <property type="entry name" value="RNA_pol_Rpb2_3"/>
</dbReference>
<dbReference type="InterPro" id="IPR003587">
    <property type="entry name" value="Hint_dom_N"/>
</dbReference>
<name>A0AAV4GSP2_9GAST</name>
<feature type="region of interest" description="Disordered" evidence="9">
    <location>
        <begin position="1"/>
        <end position="29"/>
    </location>
</feature>
<dbReference type="GO" id="GO:0003677">
    <property type="term" value="F:DNA binding"/>
    <property type="evidence" value="ECO:0007669"/>
    <property type="project" value="InterPro"/>
</dbReference>
<dbReference type="Pfam" id="PF04561">
    <property type="entry name" value="RNA_pol_Rpb2_2"/>
    <property type="match status" value="1"/>
</dbReference>
<dbReference type="PROSITE" id="PS50817">
    <property type="entry name" value="INTEIN_N_TER"/>
    <property type="match status" value="2"/>
</dbReference>
<accession>A0AAV4GSP2</accession>
<evidence type="ECO:0000256" key="8">
    <source>
        <dbReference type="ARBA" id="ARBA00023163"/>
    </source>
</evidence>
<keyword evidence="12" id="KW-1185">Reference proteome</keyword>
<dbReference type="SUPFAM" id="SSF51294">
    <property type="entry name" value="Hedgehog/intein (Hint) domain"/>
    <property type="match status" value="2"/>
</dbReference>
<dbReference type="CDD" id="cd00081">
    <property type="entry name" value="Hint"/>
    <property type="match status" value="2"/>
</dbReference>
<evidence type="ECO:0000256" key="9">
    <source>
        <dbReference type="SAM" id="MobiDB-lite"/>
    </source>
</evidence>
<dbReference type="Gene3D" id="2.170.16.10">
    <property type="entry name" value="Hedgehog/Intein (Hint) domain"/>
    <property type="match status" value="2"/>
</dbReference>
<evidence type="ECO:0000256" key="6">
    <source>
        <dbReference type="ARBA" id="ARBA00022723"/>
    </source>
</evidence>
<dbReference type="Pfam" id="PF04563">
    <property type="entry name" value="RNA_pol_Rpb2_1"/>
    <property type="match status" value="1"/>
</dbReference>
<dbReference type="PANTHER" id="PTHR20856">
    <property type="entry name" value="DNA-DIRECTED RNA POLYMERASE I SUBUNIT 2"/>
    <property type="match status" value="1"/>
</dbReference>
<comment type="caution">
    <text evidence="11">The sequence shown here is derived from an EMBL/GenBank/DDBJ whole genome shotgun (WGS) entry which is preliminary data.</text>
</comment>
<dbReference type="GO" id="GO:0004519">
    <property type="term" value="F:endonuclease activity"/>
    <property type="evidence" value="ECO:0007669"/>
    <property type="project" value="InterPro"/>
</dbReference>
<evidence type="ECO:0000256" key="3">
    <source>
        <dbReference type="ARBA" id="ARBA00022478"/>
    </source>
</evidence>
<dbReference type="GO" id="GO:0000428">
    <property type="term" value="C:DNA-directed RNA polymerase complex"/>
    <property type="evidence" value="ECO:0007669"/>
    <property type="project" value="UniProtKB-KW"/>
</dbReference>
<proteinExistence type="inferred from homology"/>
<dbReference type="Gene3D" id="3.90.1110.10">
    <property type="entry name" value="RNA polymerase Rpb2, domain 2"/>
    <property type="match status" value="1"/>
</dbReference>
<dbReference type="EC" id="2.7.7.6" evidence="2"/>
<evidence type="ECO:0000256" key="4">
    <source>
        <dbReference type="ARBA" id="ARBA00022679"/>
    </source>
</evidence>
<dbReference type="GO" id="GO:0016539">
    <property type="term" value="P:intein-mediated protein splicing"/>
    <property type="evidence" value="ECO:0007669"/>
    <property type="project" value="InterPro"/>
</dbReference>
<organism evidence="11 12">
    <name type="scientific">Elysia marginata</name>
    <dbReference type="NCBI Taxonomy" id="1093978"/>
    <lineage>
        <taxon>Eukaryota</taxon>
        <taxon>Metazoa</taxon>
        <taxon>Spiralia</taxon>
        <taxon>Lophotrochozoa</taxon>
        <taxon>Mollusca</taxon>
        <taxon>Gastropoda</taxon>
        <taxon>Heterobranchia</taxon>
        <taxon>Euthyneura</taxon>
        <taxon>Panpulmonata</taxon>
        <taxon>Sacoglossa</taxon>
        <taxon>Placobranchoidea</taxon>
        <taxon>Plakobranchidae</taxon>
        <taxon>Elysia</taxon>
    </lineage>
</organism>
<dbReference type="GO" id="GO:0006351">
    <property type="term" value="P:DNA-templated transcription"/>
    <property type="evidence" value="ECO:0007669"/>
    <property type="project" value="InterPro"/>
</dbReference>
<dbReference type="Pfam" id="PF04560">
    <property type="entry name" value="RNA_pol_Rpb2_7"/>
    <property type="match status" value="1"/>
</dbReference>
<dbReference type="Gene3D" id="2.40.50.150">
    <property type="match status" value="1"/>
</dbReference>
<dbReference type="InterPro" id="IPR037033">
    <property type="entry name" value="DNA-dir_RNAP_su2_hyb_sf"/>
</dbReference>
<keyword evidence="5" id="KW-0548">Nucleotidyltransferase</keyword>